<gene>
    <name evidence="2" type="ORF">I7X12_10590</name>
</gene>
<evidence type="ECO:0000256" key="1">
    <source>
        <dbReference type="SAM" id="MobiDB-lite"/>
    </source>
</evidence>
<evidence type="ECO:0000313" key="3">
    <source>
        <dbReference type="Proteomes" id="UP000595001"/>
    </source>
</evidence>
<dbReference type="Proteomes" id="UP000595001">
    <property type="component" value="Chromosome"/>
</dbReference>
<dbReference type="OrthoDB" id="351208at2157"/>
<dbReference type="KEGG" id="hlt:I7X12_10590"/>
<dbReference type="EMBL" id="CP065856">
    <property type="protein sequence ID" value="QPV61221.1"/>
    <property type="molecule type" value="Genomic_DNA"/>
</dbReference>
<evidence type="ECO:0000313" key="2">
    <source>
        <dbReference type="EMBL" id="QPV61221.1"/>
    </source>
</evidence>
<feature type="compositionally biased region" description="Basic and acidic residues" evidence="1">
    <location>
        <begin position="50"/>
        <end position="60"/>
    </location>
</feature>
<accession>A0A7T3FV44</accession>
<keyword evidence="3" id="KW-1185">Reference proteome</keyword>
<name>A0A7T3FV44_9EURY</name>
<dbReference type="RefSeq" id="WP_198060054.1">
    <property type="nucleotide sequence ID" value="NZ_CP065856.1"/>
</dbReference>
<feature type="region of interest" description="Disordered" evidence="1">
    <location>
        <begin position="47"/>
        <end position="66"/>
    </location>
</feature>
<reference evidence="2 3" key="1">
    <citation type="submission" date="2020-12" db="EMBL/GenBank/DDBJ databases">
        <title>Halosimplex halophilum sp. nov. and Halosimplex salinum sp. nov., two new members of the genus Halosimplex.</title>
        <authorList>
            <person name="Cui H.L."/>
        </authorList>
    </citation>
    <scope>NUCLEOTIDE SEQUENCE [LARGE SCALE GENOMIC DNA]</scope>
    <source>
        <strain evidence="2 3">YGH94</strain>
    </source>
</reference>
<dbReference type="GeneID" id="60588945"/>
<organism evidence="2 3">
    <name type="scientific">Halosimplex litoreum</name>
    <dbReference type="NCBI Taxonomy" id="1198301"/>
    <lineage>
        <taxon>Archaea</taxon>
        <taxon>Methanobacteriati</taxon>
        <taxon>Methanobacteriota</taxon>
        <taxon>Stenosarchaea group</taxon>
        <taxon>Halobacteria</taxon>
        <taxon>Halobacteriales</taxon>
        <taxon>Haloarculaceae</taxon>
        <taxon>Halosimplex</taxon>
    </lineage>
</organism>
<protein>
    <submittedName>
        <fullName evidence="2">Uncharacterized protein</fullName>
    </submittedName>
</protein>
<dbReference type="AlphaFoldDB" id="A0A7T3FV44"/>
<proteinExistence type="predicted"/>
<sequence length="182" mass="20295">MGEKTTKTVKVSASTAEEWDEYVEENAEVDSVSHLIRLSVQKEISGEYDIEQRRESRSVEGSEATEGEVLTQLRKVNTAIGDVEERLSALEETEKAEAGFDLKKAIHSNLEVVAWTDKERGNWDESDLEFHDSVHSAQDVAESIGADTADVRSKMEKMAKESGIVEIAEMDSGRVYAWRAAK</sequence>